<accession>A0A4R2NTD8</accession>
<keyword evidence="1" id="KW-0472">Membrane</keyword>
<feature type="transmembrane region" description="Helical" evidence="1">
    <location>
        <begin position="149"/>
        <end position="164"/>
    </location>
</feature>
<feature type="transmembrane region" description="Helical" evidence="1">
    <location>
        <begin position="78"/>
        <end position="109"/>
    </location>
</feature>
<protein>
    <recommendedName>
        <fullName evidence="4">Dolichyl-phosphate-mannose-protein mannosyltransferase</fullName>
    </recommendedName>
</protein>
<dbReference type="EMBL" id="SLXM01000005">
    <property type="protein sequence ID" value="TCP24821.1"/>
    <property type="molecule type" value="Genomic_DNA"/>
</dbReference>
<dbReference type="Proteomes" id="UP000294564">
    <property type="component" value="Unassembled WGS sequence"/>
</dbReference>
<sequence length="209" mass="24583">MLKSFKNNTFFQNNTFLSYLMEKEQKLQLFAFAFAYLLLFLFLSKTYPYPAVTADSGNYILSAKTMTINGFRPMGYSWFIYFCHLFSTKISVIFIGQFLISVLAQLTFIFSVKYFFQLHKIVYYIFSFLYILSPSILFCTNYIMSDSIFNSLTLLYLISALWIIKKPNVLNITFIQIINLIERKQKKCIVSILKCRNYSTSLLFQLIIS</sequence>
<keyword evidence="1" id="KW-1133">Transmembrane helix</keyword>
<keyword evidence="1" id="KW-0812">Transmembrane</keyword>
<proteinExistence type="predicted"/>
<evidence type="ECO:0000256" key="1">
    <source>
        <dbReference type="SAM" id="Phobius"/>
    </source>
</evidence>
<keyword evidence="3" id="KW-1185">Reference proteome</keyword>
<name>A0A4R2NTD8_9FLAO</name>
<feature type="transmembrane region" description="Helical" evidence="1">
    <location>
        <begin position="27"/>
        <end position="44"/>
    </location>
</feature>
<evidence type="ECO:0000313" key="3">
    <source>
        <dbReference type="Proteomes" id="UP000294564"/>
    </source>
</evidence>
<evidence type="ECO:0008006" key="4">
    <source>
        <dbReference type="Google" id="ProtNLM"/>
    </source>
</evidence>
<dbReference type="AlphaFoldDB" id="A0A4R2NTD8"/>
<organism evidence="2 3">
    <name type="scientific">Tenacibaculum skagerrakense</name>
    <dbReference type="NCBI Taxonomy" id="186571"/>
    <lineage>
        <taxon>Bacteria</taxon>
        <taxon>Pseudomonadati</taxon>
        <taxon>Bacteroidota</taxon>
        <taxon>Flavobacteriia</taxon>
        <taxon>Flavobacteriales</taxon>
        <taxon>Flavobacteriaceae</taxon>
        <taxon>Tenacibaculum</taxon>
    </lineage>
</organism>
<reference evidence="2 3" key="1">
    <citation type="submission" date="2019-03" db="EMBL/GenBank/DDBJ databases">
        <title>Genomic Encyclopedia of Type Strains, Phase IV (KMG-IV): sequencing the most valuable type-strain genomes for metagenomic binning, comparative biology and taxonomic classification.</title>
        <authorList>
            <person name="Goeker M."/>
        </authorList>
    </citation>
    <scope>NUCLEOTIDE SEQUENCE [LARGE SCALE GENOMIC DNA]</scope>
    <source>
        <strain evidence="2 3">DSM 14836</strain>
    </source>
</reference>
<evidence type="ECO:0000313" key="2">
    <source>
        <dbReference type="EMBL" id="TCP24821.1"/>
    </source>
</evidence>
<feature type="transmembrane region" description="Helical" evidence="1">
    <location>
        <begin position="121"/>
        <end position="143"/>
    </location>
</feature>
<comment type="caution">
    <text evidence="2">The sequence shown here is derived from an EMBL/GenBank/DDBJ whole genome shotgun (WGS) entry which is preliminary data.</text>
</comment>
<gene>
    <name evidence="2" type="ORF">EV195_105252</name>
</gene>